<dbReference type="KEGG" id="clap:NCTC11466_03667"/>
<sequence>MQYDLVIADDITRAAFLLSLAPVHSLNEVMYCAPQPGRRFQEFQTGFPDETTQWRLITRSANHRLTQQEAEIRDYLATEKSTSEIALLTGKSNKRISYYKQKIKKKSYCRNDAELFRALCLMKGIVYYEPVINSV</sequence>
<name>A0A3S4K1N7_9ENTR</name>
<evidence type="ECO:0000259" key="2">
    <source>
        <dbReference type="SMART" id="SM00421"/>
    </source>
</evidence>
<accession>A0A3S4K1N7</accession>
<gene>
    <name evidence="3" type="ORF">NCTC11466_03667</name>
</gene>
<keyword evidence="4" id="KW-1185">Reference proteome</keyword>
<protein>
    <recommendedName>
        <fullName evidence="2">HTH luxR-type domain-containing protein</fullName>
    </recommendedName>
</protein>
<dbReference type="Gene3D" id="1.10.10.10">
    <property type="entry name" value="Winged helix-like DNA-binding domain superfamily/Winged helix DNA-binding domain"/>
    <property type="match status" value="1"/>
</dbReference>
<dbReference type="InterPro" id="IPR000792">
    <property type="entry name" value="Tscrpt_reg_LuxR_C"/>
</dbReference>
<dbReference type="SMART" id="SM00421">
    <property type="entry name" value="HTH_LUXR"/>
    <property type="match status" value="1"/>
</dbReference>
<dbReference type="EMBL" id="LR134201">
    <property type="protein sequence ID" value="VEC00510.1"/>
    <property type="molecule type" value="Genomic_DNA"/>
</dbReference>
<feature type="domain" description="HTH luxR-type" evidence="2">
    <location>
        <begin position="62"/>
        <end position="119"/>
    </location>
</feature>
<evidence type="ECO:0000256" key="1">
    <source>
        <dbReference type="ARBA" id="ARBA00023125"/>
    </source>
</evidence>
<reference evidence="3 4" key="1">
    <citation type="submission" date="2018-12" db="EMBL/GenBank/DDBJ databases">
        <authorList>
            <consortium name="Pathogen Informatics"/>
        </authorList>
    </citation>
    <scope>NUCLEOTIDE SEQUENCE [LARGE SCALE GENOMIC DNA]</scope>
    <source>
        <strain evidence="3 4">NCTC11466</strain>
    </source>
</reference>
<evidence type="ECO:0000313" key="3">
    <source>
        <dbReference type="EMBL" id="VEC00510.1"/>
    </source>
</evidence>
<organism evidence="3 4">
    <name type="scientific">Cedecea lapagei</name>
    <dbReference type="NCBI Taxonomy" id="158823"/>
    <lineage>
        <taxon>Bacteria</taxon>
        <taxon>Pseudomonadati</taxon>
        <taxon>Pseudomonadota</taxon>
        <taxon>Gammaproteobacteria</taxon>
        <taxon>Enterobacterales</taxon>
        <taxon>Enterobacteriaceae</taxon>
        <taxon>Cedecea</taxon>
    </lineage>
</organism>
<dbReference type="AlphaFoldDB" id="A0A3S4K1N7"/>
<dbReference type="InterPro" id="IPR016032">
    <property type="entry name" value="Sig_transdc_resp-reg_C-effctor"/>
</dbReference>
<evidence type="ECO:0000313" key="4">
    <source>
        <dbReference type="Proteomes" id="UP000274122"/>
    </source>
</evidence>
<keyword evidence="1" id="KW-0238">DNA-binding</keyword>
<dbReference type="SUPFAM" id="SSF46894">
    <property type="entry name" value="C-terminal effector domain of the bipartite response regulators"/>
    <property type="match status" value="1"/>
</dbReference>
<proteinExistence type="predicted"/>
<dbReference type="Proteomes" id="UP000274122">
    <property type="component" value="Chromosome"/>
</dbReference>
<dbReference type="InterPro" id="IPR036388">
    <property type="entry name" value="WH-like_DNA-bd_sf"/>
</dbReference>
<dbReference type="GO" id="GO:0003677">
    <property type="term" value="F:DNA binding"/>
    <property type="evidence" value="ECO:0007669"/>
    <property type="project" value="UniProtKB-KW"/>
</dbReference>
<dbReference type="GO" id="GO:0006355">
    <property type="term" value="P:regulation of DNA-templated transcription"/>
    <property type="evidence" value="ECO:0007669"/>
    <property type="project" value="InterPro"/>
</dbReference>